<dbReference type="EMBL" id="FRAW01000001">
    <property type="protein sequence ID" value="SHK10453.1"/>
    <property type="molecule type" value="Genomic_DNA"/>
</dbReference>
<evidence type="ECO:0000256" key="1">
    <source>
        <dbReference type="ARBA" id="ARBA00004651"/>
    </source>
</evidence>
<evidence type="ECO:0000313" key="9">
    <source>
        <dbReference type="EMBL" id="SHK10453.1"/>
    </source>
</evidence>
<evidence type="ECO:0000259" key="8">
    <source>
        <dbReference type="Pfam" id="PF09335"/>
    </source>
</evidence>
<dbReference type="GO" id="GO:0005886">
    <property type="term" value="C:plasma membrane"/>
    <property type="evidence" value="ECO:0007669"/>
    <property type="project" value="UniProtKB-SubCell"/>
</dbReference>
<proteinExistence type="predicted"/>
<feature type="transmembrane region" description="Helical" evidence="6">
    <location>
        <begin position="76"/>
        <end position="98"/>
    </location>
</feature>
<dbReference type="InterPro" id="IPR032816">
    <property type="entry name" value="VTT_dom"/>
</dbReference>
<evidence type="ECO:0000313" key="10">
    <source>
        <dbReference type="Proteomes" id="UP000184275"/>
    </source>
</evidence>
<evidence type="ECO:0000256" key="2">
    <source>
        <dbReference type="ARBA" id="ARBA00022475"/>
    </source>
</evidence>
<evidence type="ECO:0000256" key="6">
    <source>
        <dbReference type="SAM" id="Phobius"/>
    </source>
</evidence>
<organism evidence="9 10">
    <name type="scientific">Fibrobacter intestinalis</name>
    <dbReference type="NCBI Taxonomy" id="28122"/>
    <lineage>
        <taxon>Bacteria</taxon>
        <taxon>Pseudomonadati</taxon>
        <taxon>Fibrobacterota</taxon>
        <taxon>Fibrobacteria</taxon>
        <taxon>Fibrobacterales</taxon>
        <taxon>Fibrobacteraceae</taxon>
        <taxon>Fibrobacter</taxon>
    </lineage>
</organism>
<feature type="transmembrane region" description="Helical" evidence="6">
    <location>
        <begin position="167"/>
        <end position="191"/>
    </location>
</feature>
<comment type="subcellular location">
    <subcellularLocation>
        <location evidence="1">Cell membrane</location>
        <topology evidence="1">Multi-pass membrane protein</topology>
    </subcellularLocation>
</comment>
<keyword evidence="2" id="KW-1003">Cell membrane</keyword>
<dbReference type="Pfam" id="PF09335">
    <property type="entry name" value="VTT_dom"/>
    <property type="match status" value="1"/>
</dbReference>
<keyword evidence="7" id="KW-0732">Signal</keyword>
<protein>
    <submittedName>
        <fullName evidence="9">Membrane protein DedA, SNARE-associated domain</fullName>
    </submittedName>
</protein>
<feature type="signal peptide" evidence="7">
    <location>
        <begin position="1"/>
        <end position="19"/>
    </location>
</feature>
<dbReference type="RefSeq" id="WP_083545572.1">
    <property type="nucleotide sequence ID" value="NZ_FRAW01000001.1"/>
</dbReference>
<sequence>MKLFSILIFIFALSSSAFAGDASIYTRITDWYSDNLNYGTVTLLMTIESTFIPFPSEVIVPPAAYKALQADAELNIILVVLFATLGAVLGALINFYLAKFLGRPIIYKFADSRLGRMCLLDSQKVVQAEAYFRKHGAISTFIGRFIPVIRQLISIPAGIAGMKLRPFIVFTALGAFLWNVVLALLGVLAHGQSDVIQKYNTELSMIIVGVAGLFICYVLYKGIRGRKKTDSR</sequence>
<keyword evidence="3 6" id="KW-0812">Transmembrane</keyword>
<dbReference type="AlphaFoldDB" id="A0A1M6PR82"/>
<dbReference type="Proteomes" id="UP000184275">
    <property type="component" value="Unassembled WGS sequence"/>
</dbReference>
<evidence type="ECO:0000256" key="3">
    <source>
        <dbReference type="ARBA" id="ARBA00022692"/>
    </source>
</evidence>
<dbReference type="InterPro" id="IPR051311">
    <property type="entry name" value="DedA_domain"/>
</dbReference>
<keyword evidence="5 6" id="KW-0472">Membrane</keyword>
<accession>A0A1M6PR82</accession>
<dbReference type="PANTHER" id="PTHR42709:SF6">
    <property type="entry name" value="UNDECAPRENYL PHOSPHATE TRANSPORTER A"/>
    <property type="match status" value="1"/>
</dbReference>
<keyword evidence="10" id="KW-1185">Reference proteome</keyword>
<feature type="chain" id="PRO_5012725914" evidence="7">
    <location>
        <begin position="20"/>
        <end position="232"/>
    </location>
</feature>
<evidence type="ECO:0000256" key="4">
    <source>
        <dbReference type="ARBA" id="ARBA00022989"/>
    </source>
</evidence>
<gene>
    <name evidence="9" type="ORF">SAMN05720469_10181</name>
</gene>
<feature type="domain" description="VTT" evidence="8">
    <location>
        <begin position="75"/>
        <end position="187"/>
    </location>
</feature>
<name>A0A1M6PR82_9BACT</name>
<evidence type="ECO:0000256" key="5">
    <source>
        <dbReference type="ARBA" id="ARBA00023136"/>
    </source>
</evidence>
<reference evidence="10" key="1">
    <citation type="submission" date="2016-11" db="EMBL/GenBank/DDBJ databases">
        <authorList>
            <person name="Varghese N."/>
            <person name="Submissions S."/>
        </authorList>
    </citation>
    <scope>NUCLEOTIDE SEQUENCE [LARGE SCALE GENOMIC DNA]</scope>
    <source>
        <strain evidence="10">UWOS</strain>
    </source>
</reference>
<keyword evidence="4 6" id="KW-1133">Transmembrane helix</keyword>
<dbReference type="PANTHER" id="PTHR42709">
    <property type="entry name" value="ALKALINE PHOSPHATASE LIKE PROTEIN"/>
    <property type="match status" value="1"/>
</dbReference>
<evidence type="ECO:0000256" key="7">
    <source>
        <dbReference type="SAM" id="SignalP"/>
    </source>
</evidence>
<feature type="transmembrane region" description="Helical" evidence="6">
    <location>
        <begin position="203"/>
        <end position="220"/>
    </location>
</feature>